<dbReference type="Proteomes" id="UP000241886">
    <property type="component" value="Unassembled WGS sequence"/>
</dbReference>
<evidence type="ECO:0000313" key="3">
    <source>
        <dbReference type="Proteomes" id="UP000241886"/>
    </source>
</evidence>
<reference evidence="2 3" key="1">
    <citation type="submission" date="2017-04" db="EMBL/GenBank/DDBJ databases">
        <title>Novel microbial lineages endemic to geothermal iron-oxide mats fill important gaps in the evolutionary history of Archaea.</title>
        <authorList>
            <person name="Jay Z.J."/>
            <person name="Beam J.P."/>
            <person name="Dlakic M."/>
            <person name="Rusch D.B."/>
            <person name="Kozubal M.A."/>
            <person name="Inskeep W.P."/>
        </authorList>
    </citation>
    <scope>NUCLEOTIDE SEQUENCE [LARGE SCALE GENOMIC DNA]</scope>
    <source>
        <strain evidence="2">ECH_B_SAG-G16</strain>
    </source>
</reference>
<protein>
    <submittedName>
        <fullName evidence="2">Uncharacterized protein</fullName>
    </submittedName>
</protein>
<evidence type="ECO:0000313" key="2">
    <source>
        <dbReference type="EMBL" id="PSO03889.1"/>
    </source>
</evidence>
<evidence type="ECO:0000256" key="1">
    <source>
        <dbReference type="SAM" id="Phobius"/>
    </source>
</evidence>
<gene>
    <name evidence="2" type="ORF">B9Q13_06080</name>
</gene>
<keyword evidence="1" id="KW-0812">Transmembrane</keyword>
<feature type="transmembrane region" description="Helical" evidence="1">
    <location>
        <begin position="32"/>
        <end position="52"/>
    </location>
</feature>
<proteinExistence type="predicted"/>
<keyword evidence="1" id="KW-0472">Membrane</keyword>
<dbReference type="EMBL" id="NEXO01000085">
    <property type="protein sequence ID" value="PSO03889.1"/>
    <property type="molecule type" value="Genomic_DNA"/>
</dbReference>
<dbReference type="AlphaFoldDB" id="A0A2R6BZ56"/>
<keyword evidence="1" id="KW-1133">Transmembrane helix</keyword>
<sequence>MNRSCVYTEKFQKLYKSLYKHHDMRTKGISRGAIIAAIIVVVIVIVGAAIALTRTPSKT</sequence>
<accession>A0A2R6BZ56</accession>
<organism evidence="2 3">
    <name type="scientific">Candidatus Marsarchaeota G2 archaeon ECH_B_SAG-G16</name>
    <dbReference type="NCBI Taxonomy" id="1978167"/>
    <lineage>
        <taxon>Archaea</taxon>
        <taxon>Candidatus Marsarchaeota</taxon>
        <taxon>Candidatus Marsarchaeota group 2</taxon>
    </lineage>
</organism>
<comment type="caution">
    <text evidence="2">The sequence shown here is derived from an EMBL/GenBank/DDBJ whole genome shotgun (WGS) entry which is preliminary data.</text>
</comment>
<name>A0A2R6BZ56_9ARCH</name>